<sequence>MDAEFKNIFVFQQWQRDSHPQHYCKHPEDENRNPRSKLLKTQQQQFHCATSSDINFNLDYAFRNALQFADQVTPFKVLTELDKKLVLSEFGIAFSLIDQAHDSAKMNEGFWFLQNGAVLSSNYYHGRSFNTLKKHNTSQQAKLHLDFVHGLFKELKNPFDMLKIDDLDCALLKVLLLVTSSFPGKARIPDCNNTASRCKKYLMMHSMERFPEDGMIRYDTPNLCQSKINLDSTDISPSFRTNCYVTYTTPNNVRLSTFFNSLEVQKPILRHSAIYEGNSMNGTFLGTLYDAAAGGIISNGKSLTVYTFGLQVNYTLFLLMDVKAAPDIKYFNTPNCYPTGLCNIDLFSAGPNNYATVTASRDVDYVGSSSFFPYNTSIHIYEGKMTTDILLKNLRLSAVYEGDSVNEKYLGNLLDAYNDNIKSEGNQLTVYTFGLLNQSNHTLFLGMDVQAAGNINHFTGLDCSDYTSYTCFIRLSSPNGATAVITASDHVDYLKSPAAVPTNGNLKIYEEQIDDIHLLTTVNKSNVINVFPMAVKNTVKIYSLDTGDENIQVFRTSDDAYYSQVYVGRYVNIHSFYVGQLVYHQDTFENFTTGLSKSLINFNFNLKYFEVNGARNSLEITVYRAGNVVFFEK</sequence>
<dbReference type="STRING" id="135651.G0PN68"/>
<dbReference type="Pfam" id="PF00104">
    <property type="entry name" value="Hormone_recep"/>
    <property type="match status" value="1"/>
</dbReference>
<dbReference type="InterPro" id="IPR000536">
    <property type="entry name" value="Nucl_hrmn_rcpt_lig-bd"/>
</dbReference>
<dbReference type="SUPFAM" id="SSF48508">
    <property type="entry name" value="Nuclear receptor ligand-binding domain"/>
    <property type="match status" value="1"/>
</dbReference>
<organism evidence="6">
    <name type="scientific">Caenorhabditis brenneri</name>
    <name type="common">Nematode worm</name>
    <dbReference type="NCBI Taxonomy" id="135651"/>
    <lineage>
        <taxon>Eukaryota</taxon>
        <taxon>Metazoa</taxon>
        <taxon>Ecdysozoa</taxon>
        <taxon>Nematoda</taxon>
        <taxon>Chromadorea</taxon>
        <taxon>Rhabditida</taxon>
        <taxon>Rhabditina</taxon>
        <taxon>Rhabditomorpha</taxon>
        <taxon>Rhabditoidea</taxon>
        <taxon>Rhabditidae</taxon>
        <taxon>Peloderinae</taxon>
        <taxon>Caenorhabditis</taxon>
    </lineage>
</organism>
<feature type="domain" description="NR LBD" evidence="4">
    <location>
        <begin position="41"/>
        <end position="190"/>
    </location>
</feature>
<dbReference type="GO" id="GO:0045087">
    <property type="term" value="P:innate immune response"/>
    <property type="evidence" value="ECO:0007669"/>
    <property type="project" value="TreeGrafter"/>
</dbReference>
<dbReference type="InterPro" id="IPR035500">
    <property type="entry name" value="NHR-like_dom_sf"/>
</dbReference>
<dbReference type="InParanoid" id="G0PN68"/>
<accession>G0PN68</accession>
<keyword evidence="3" id="KW-0675">Receptor</keyword>
<keyword evidence="2" id="KW-0804">Transcription</keyword>
<evidence type="ECO:0000259" key="4">
    <source>
        <dbReference type="Pfam" id="PF00104"/>
    </source>
</evidence>
<dbReference type="AlphaFoldDB" id="G0PN68"/>
<gene>
    <name evidence="5" type="ORF">CAEBREN_18158</name>
</gene>
<dbReference type="eggNOG" id="KOG3575">
    <property type="taxonomic scope" value="Eukaryota"/>
</dbReference>
<protein>
    <recommendedName>
        <fullName evidence="4">NR LBD domain-containing protein</fullName>
    </recommendedName>
</protein>
<dbReference type="Gene3D" id="1.10.565.10">
    <property type="entry name" value="Retinoid X Receptor"/>
    <property type="match status" value="1"/>
</dbReference>
<evidence type="ECO:0000313" key="6">
    <source>
        <dbReference type="Proteomes" id="UP000008068"/>
    </source>
</evidence>
<evidence type="ECO:0000256" key="1">
    <source>
        <dbReference type="ARBA" id="ARBA00023015"/>
    </source>
</evidence>
<proteinExistence type="predicted"/>
<evidence type="ECO:0000256" key="2">
    <source>
        <dbReference type="ARBA" id="ARBA00023163"/>
    </source>
</evidence>
<dbReference type="Proteomes" id="UP000008068">
    <property type="component" value="Unassembled WGS sequence"/>
</dbReference>
<keyword evidence="6" id="KW-1185">Reference proteome</keyword>
<dbReference type="EMBL" id="GL381723">
    <property type="protein sequence ID" value="EGT40050.1"/>
    <property type="molecule type" value="Genomic_DNA"/>
</dbReference>
<name>G0PN68_CAEBE</name>
<dbReference type="PANTHER" id="PTHR47919">
    <property type="entry name" value="INFECTION RESPONSE PROTEIN-RELATED"/>
    <property type="match status" value="1"/>
</dbReference>
<dbReference type="PANTHER" id="PTHR47919:SF2">
    <property type="entry name" value="CUB DOMAIN-CONTAINING PROTEIN-RELATED"/>
    <property type="match status" value="1"/>
</dbReference>
<evidence type="ECO:0000256" key="3">
    <source>
        <dbReference type="ARBA" id="ARBA00023170"/>
    </source>
</evidence>
<keyword evidence="1" id="KW-0805">Transcription regulation</keyword>
<reference evidence="6" key="1">
    <citation type="submission" date="2011-07" db="EMBL/GenBank/DDBJ databases">
        <authorList>
            <consortium name="Caenorhabditis brenneri Sequencing and Analysis Consortium"/>
            <person name="Wilson R.K."/>
        </authorList>
    </citation>
    <scope>NUCLEOTIDE SEQUENCE [LARGE SCALE GENOMIC DNA]</scope>
    <source>
        <strain evidence="6">PB2801</strain>
    </source>
</reference>
<dbReference type="HOGENOM" id="CLU_432262_0_0_1"/>
<evidence type="ECO:0000313" key="5">
    <source>
        <dbReference type="EMBL" id="EGT40050.1"/>
    </source>
</evidence>